<evidence type="ECO:0000313" key="1">
    <source>
        <dbReference type="EMBL" id="KAG7173750.1"/>
    </source>
</evidence>
<dbReference type="EMBL" id="JAHLQT010009009">
    <property type="protein sequence ID" value="KAG7173750.1"/>
    <property type="molecule type" value="Genomic_DNA"/>
</dbReference>
<reference evidence="1" key="1">
    <citation type="journal article" date="2021" name="Sci. Adv.">
        <title>The American lobster genome reveals insights on longevity, neural, and immune adaptations.</title>
        <authorList>
            <person name="Polinski J.M."/>
            <person name="Zimin A.V."/>
            <person name="Clark K.F."/>
            <person name="Kohn A.B."/>
            <person name="Sadowski N."/>
            <person name="Timp W."/>
            <person name="Ptitsyn A."/>
            <person name="Khanna P."/>
            <person name="Romanova D.Y."/>
            <person name="Williams P."/>
            <person name="Greenwood S.J."/>
            <person name="Moroz L.L."/>
            <person name="Walt D.R."/>
            <person name="Bodnar A.G."/>
        </authorList>
    </citation>
    <scope>NUCLEOTIDE SEQUENCE</scope>
    <source>
        <strain evidence="1">GMGI-L3</strain>
    </source>
</reference>
<dbReference type="AlphaFoldDB" id="A0A8J5N5H2"/>
<sequence>MFTQNETSFTSVSKLQRSWVPVEARQAWKNLRICWVEDAGTLWVREAPSESLSREMLVFQQMEKDMNSFFNKKQNGHSYLQFSARAGDVSLS</sequence>
<proteinExistence type="predicted"/>
<gene>
    <name evidence="1" type="ORF">Hamer_G018895</name>
</gene>
<comment type="caution">
    <text evidence="1">The sequence shown here is derived from an EMBL/GenBank/DDBJ whole genome shotgun (WGS) entry which is preliminary data.</text>
</comment>
<accession>A0A8J5N5H2</accession>
<protein>
    <submittedName>
        <fullName evidence="1">Uncharacterized protein</fullName>
    </submittedName>
</protein>
<keyword evidence="2" id="KW-1185">Reference proteome</keyword>
<evidence type="ECO:0000313" key="2">
    <source>
        <dbReference type="Proteomes" id="UP000747542"/>
    </source>
</evidence>
<name>A0A8J5N5H2_HOMAM</name>
<dbReference type="Proteomes" id="UP000747542">
    <property type="component" value="Unassembled WGS sequence"/>
</dbReference>
<organism evidence="1 2">
    <name type="scientific">Homarus americanus</name>
    <name type="common">American lobster</name>
    <dbReference type="NCBI Taxonomy" id="6706"/>
    <lineage>
        <taxon>Eukaryota</taxon>
        <taxon>Metazoa</taxon>
        <taxon>Ecdysozoa</taxon>
        <taxon>Arthropoda</taxon>
        <taxon>Crustacea</taxon>
        <taxon>Multicrustacea</taxon>
        <taxon>Malacostraca</taxon>
        <taxon>Eumalacostraca</taxon>
        <taxon>Eucarida</taxon>
        <taxon>Decapoda</taxon>
        <taxon>Pleocyemata</taxon>
        <taxon>Astacidea</taxon>
        <taxon>Nephropoidea</taxon>
        <taxon>Nephropidae</taxon>
        <taxon>Homarus</taxon>
    </lineage>
</organism>